<dbReference type="OrthoDB" id="974840at2"/>
<evidence type="ECO:0000313" key="2">
    <source>
        <dbReference type="Proteomes" id="UP000199604"/>
    </source>
</evidence>
<proteinExistence type="predicted"/>
<dbReference type="RefSeq" id="WP_091477720.1">
    <property type="nucleotide sequence ID" value="NZ_FOJT01000007.1"/>
</dbReference>
<dbReference type="STRING" id="498292.SAMN05660845_2525"/>
<organism evidence="1 2">
    <name type="scientific">Flavobacterium swingsii</name>
    <dbReference type="NCBI Taxonomy" id="498292"/>
    <lineage>
        <taxon>Bacteria</taxon>
        <taxon>Pseudomonadati</taxon>
        <taxon>Bacteroidota</taxon>
        <taxon>Flavobacteriia</taxon>
        <taxon>Flavobacteriales</taxon>
        <taxon>Flavobacteriaceae</taxon>
        <taxon>Flavobacterium</taxon>
    </lineage>
</organism>
<dbReference type="AlphaFoldDB" id="A0A1I0ZZ68"/>
<accession>A0A1I0ZZ68</accession>
<protein>
    <submittedName>
        <fullName evidence="1">Uncharacterized protein</fullName>
    </submittedName>
</protein>
<dbReference type="EMBL" id="FOJT01000007">
    <property type="protein sequence ID" value="SFB31004.1"/>
    <property type="molecule type" value="Genomic_DNA"/>
</dbReference>
<evidence type="ECO:0000313" key="1">
    <source>
        <dbReference type="EMBL" id="SFB31004.1"/>
    </source>
</evidence>
<name>A0A1I0ZZ68_9FLAO</name>
<keyword evidence="2" id="KW-1185">Reference proteome</keyword>
<sequence length="303" mass="36526">MSIGKIIVDLMDELRDSNEQKTVQKIRHFSISLEIFVSNFSELKHHLEIHNNPQVSLNLMSQKNRELLHQYQKEITRLLHNYIASTLSLIDHTRIHYRELYGQNDLFPDYQEKIDTHFKVHPLSNFIKDFRQYIQHFSMPSLSSRLHFQQGAPDFEISVRISVESLNKFSGWNSKSKEFIKSLGEDFDLLEVIIAHESHIKEFYEWFMSRQHIIHKSDYEKVNEIRNKIRNTEFGEFISQFIRKPKNIEEFESDLSKFYRKDELELLMSYKNKAERVQHILRLLKNEEIKNTEFENKVEELYK</sequence>
<reference evidence="2" key="1">
    <citation type="submission" date="2016-10" db="EMBL/GenBank/DDBJ databases">
        <authorList>
            <person name="Varghese N."/>
            <person name="Submissions S."/>
        </authorList>
    </citation>
    <scope>NUCLEOTIDE SEQUENCE [LARGE SCALE GENOMIC DNA]</scope>
    <source>
        <strain evidence="2">DSM 21789</strain>
    </source>
</reference>
<gene>
    <name evidence="1" type="ORF">SAMN05660845_2525</name>
</gene>
<dbReference type="Proteomes" id="UP000199604">
    <property type="component" value="Unassembled WGS sequence"/>
</dbReference>